<evidence type="ECO:0000259" key="1">
    <source>
        <dbReference type="Pfam" id="PF04002"/>
    </source>
</evidence>
<evidence type="ECO:0000313" key="2">
    <source>
        <dbReference type="EMBL" id="MDO6413247.1"/>
    </source>
</evidence>
<reference evidence="2" key="1">
    <citation type="submission" date="2023-07" db="EMBL/GenBank/DDBJ databases">
        <authorList>
            <person name="Kim M."/>
        </authorList>
    </citation>
    <scope>NUCLEOTIDE SEQUENCE</scope>
    <source>
        <strain evidence="2">BIUV-7</strain>
    </source>
</reference>
<gene>
    <name evidence="2" type="ORF">Q4F19_02520</name>
</gene>
<dbReference type="Pfam" id="PF04002">
    <property type="entry name" value="RadC"/>
    <property type="match status" value="1"/>
</dbReference>
<proteinExistence type="predicted"/>
<dbReference type="Proteomes" id="UP001169764">
    <property type="component" value="Unassembled WGS sequence"/>
</dbReference>
<accession>A0ABT8Y5G6</accession>
<name>A0ABT8Y5G6_9SPHN</name>
<keyword evidence="3" id="KW-1185">Reference proteome</keyword>
<dbReference type="EMBL" id="JAUOTP010000001">
    <property type="protein sequence ID" value="MDO6413247.1"/>
    <property type="molecule type" value="Genomic_DNA"/>
</dbReference>
<organism evidence="2 3">
    <name type="scientific">Sphingomonas natans</name>
    <dbReference type="NCBI Taxonomy" id="3063330"/>
    <lineage>
        <taxon>Bacteria</taxon>
        <taxon>Pseudomonadati</taxon>
        <taxon>Pseudomonadota</taxon>
        <taxon>Alphaproteobacteria</taxon>
        <taxon>Sphingomonadales</taxon>
        <taxon>Sphingomonadaceae</taxon>
        <taxon>Sphingomonas</taxon>
    </lineage>
</organism>
<dbReference type="InterPro" id="IPR025657">
    <property type="entry name" value="RadC_JAB"/>
</dbReference>
<comment type="caution">
    <text evidence="2">The sequence shown here is derived from an EMBL/GenBank/DDBJ whole genome shotgun (WGS) entry which is preliminary data.</text>
</comment>
<sequence length="75" mass="8027">MLLGVIGGLDVADTGAAAALLEPALLNLDHEQFHVLHLGTRLRLIWHEAYASGSEGGVDVPLRRLFSDALEHVST</sequence>
<dbReference type="Gene3D" id="3.40.140.10">
    <property type="entry name" value="Cytidine Deaminase, domain 2"/>
    <property type="match status" value="1"/>
</dbReference>
<evidence type="ECO:0000313" key="3">
    <source>
        <dbReference type="Proteomes" id="UP001169764"/>
    </source>
</evidence>
<dbReference type="RefSeq" id="WP_303539559.1">
    <property type="nucleotide sequence ID" value="NZ_JAUOTP010000001.1"/>
</dbReference>
<feature type="domain" description="RadC-like JAB" evidence="1">
    <location>
        <begin position="15"/>
        <end position="73"/>
    </location>
</feature>
<protein>
    <submittedName>
        <fullName evidence="2">JAB domain-containing protein</fullName>
    </submittedName>
</protein>